<gene>
    <name evidence="8" type="primary">adk</name>
    <name evidence="12" type="ORF">IAA60_06455</name>
</gene>
<dbReference type="NCBIfam" id="NF001381">
    <property type="entry name" value="PRK00279.1-3"/>
    <property type="match status" value="1"/>
</dbReference>
<reference evidence="12" key="2">
    <citation type="journal article" date="2021" name="PeerJ">
        <title>Extensive microbial diversity within the chicken gut microbiome revealed by metagenomics and culture.</title>
        <authorList>
            <person name="Gilroy R."/>
            <person name="Ravi A."/>
            <person name="Getino M."/>
            <person name="Pursley I."/>
            <person name="Horton D.L."/>
            <person name="Alikhan N.F."/>
            <person name="Baker D."/>
            <person name="Gharbi K."/>
            <person name="Hall N."/>
            <person name="Watson M."/>
            <person name="Adriaenssens E.M."/>
            <person name="Foster-Nyarko E."/>
            <person name="Jarju S."/>
            <person name="Secka A."/>
            <person name="Antonio M."/>
            <person name="Oren A."/>
            <person name="Chaudhuri R.R."/>
            <person name="La Ragione R."/>
            <person name="Hildebrand F."/>
            <person name="Pallen M.J."/>
        </authorList>
    </citation>
    <scope>NUCLEOTIDE SEQUENCE</scope>
    <source>
        <strain evidence="12">CHK181-108</strain>
    </source>
</reference>
<comment type="pathway">
    <text evidence="8">Purine metabolism; AMP biosynthesis via salvage pathway; AMP from ADP: step 1/1.</text>
</comment>
<evidence type="ECO:0000256" key="8">
    <source>
        <dbReference type="HAMAP-Rule" id="MF_00235"/>
    </source>
</evidence>
<feature type="binding site" evidence="8">
    <location>
        <position position="126"/>
    </location>
    <ligand>
        <name>Zn(2+)</name>
        <dbReference type="ChEBI" id="CHEBI:29105"/>
        <note>structural</note>
    </ligand>
</feature>
<dbReference type="CDD" id="cd01428">
    <property type="entry name" value="ADK"/>
    <property type="match status" value="1"/>
</dbReference>
<keyword evidence="1 8" id="KW-0808">Transferase</keyword>
<dbReference type="InterPro" id="IPR007862">
    <property type="entry name" value="Adenylate_kinase_lid-dom"/>
</dbReference>
<protein>
    <recommendedName>
        <fullName evidence="8 10">Adenylate kinase</fullName>
        <shortName evidence="8">AK</shortName>
        <ecNumber evidence="8 10">2.7.4.3</ecNumber>
    </recommendedName>
    <alternativeName>
        <fullName evidence="8">ATP-AMP transphosphorylase</fullName>
    </alternativeName>
    <alternativeName>
        <fullName evidence="8">ATP:AMP phosphotransferase</fullName>
    </alternativeName>
    <alternativeName>
        <fullName evidence="8">Adenylate monophosphate kinase</fullName>
    </alternativeName>
</protein>
<feature type="binding site" evidence="8">
    <location>
        <position position="92"/>
    </location>
    <ligand>
        <name>AMP</name>
        <dbReference type="ChEBI" id="CHEBI:456215"/>
    </ligand>
</feature>
<dbReference type="AlphaFoldDB" id="A0A9D1KQY7"/>
<keyword evidence="6 8" id="KW-0862">Zinc</keyword>
<keyword evidence="2 8" id="KW-0479">Metal-binding</keyword>
<feature type="binding site" evidence="8">
    <location>
        <position position="146"/>
    </location>
    <ligand>
        <name>Zn(2+)</name>
        <dbReference type="ChEBI" id="CHEBI:29105"/>
        <note>structural</note>
    </ligand>
</feature>
<comment type="function">
    <text evidence="8">Catalyzes the reversible transfer of the terminal phosphate group between ATP and AMP. Plays an important role in cellular energy homeostasis and in adenine nucleotide metabolism.</text>
</comment>
<dbReference type="EMBL" id="DVLU01000064">
    <property type="protein sequence ID" value="HIT85531.1"/>
    <property type="molecule type" value="Genomic_DNA"/>
</dbReference>
<comment type="caution">
    <text evidence="12">The sequence shown here is derived from an EMBL/GenBank/DDBJ whole genome shotgun (WGS) entry which is preliminary data.</text>
</comment>
<feature type="region of interest" description="NMP" evidence="8">
    <location>
        <begin position="30"/>
        <end position="59"/>
    </location>
</feature>
<dbReference type="GO" id="GO:0008270">
    <property type="term" value="F:zinc ion binding"/>
    <property type="evidence" value="ECO:0007669"/>
    <property type="project" value="UniProtKB-UniRule"/>
</dbReference>
<dbReference type="InterPro" id="IPR027417">
    <property type="entry name" value="P-loop_NTPase"/>
</dbReference>
<dbReference type="NCBIfam" id="TIGR01351">
    <property type="entry name" value="adk"/>
    <property type="match status" value="1"/>
</dbReference>
<feature type="binding site" evidence="8">
    <location>
        <position position="123"/>
    </location>
    <ligand>
        <name>ATP</name>
        <dbReference type="ChEBI" id="CHEBI:30616"/>
    </ligand>
</feature>
<evidence type="ECO:0000256" key="9">
    <source>
        <dbReference type="RuleBase" id="RU003330"/>
    </source>
</evidence>
<dbReference type="GO" id="GO:0044209">
    <property type="term" value="P:AMP salvage"/>
    <property type="evidence" value="ECO:0007669"/>
    <property type="project" value="UniProtKB-UniRule"/>
</dbReference>
<comment type="domain">
    <text evidence="8">Consists of three domains, a large central CORE domain and two small peripheral domains, NMPbind and LID, which undergo movements during catalysis. The LID domain closes over the site of phosphoryl transfer upon ATP binding. Assembling and dissambling the active center during each catalytic cycle provides an effective means to prevent ATP hydrolysis. Some bacteria have evolved a zinc-coordinating structure that stabilizes the LID domain.</text>
</comment>
<evidence type="ECO:0000256" key="2">
    <source>
        <dbReference type="ARBA" id="ARBA00022723"/>
    </source>
</evidence>
<feature type="domain" description="Adenylate kinase active site lid" evidence="11">
    <location>
        <begin position="123"/>
        <end position="158"/>
    </location>
</feature>
<feature type="region of interest" description="LID" evidence="8">
    <location>
        <begin position="122"/>
        <end position="159"/>
    </location>
</feature>
<reference evidence="12" key="1">
    <citation type="submission" date="2020-10" db="EMBL/GenBank/DDBJ databases">
        <authorList>
            <person name="Gilroy R."/>
        </authorList>
    </citation>
    <scope>NUCLEOTIDE SEQUENCE</scope>
    <source>
        <strain evidence="12">CHK181-108</strain>
    </source>
</reference>
<feature type="binding site" evidence="8">
    <location>
        <begin position="57"/>
        <end position="59"/>
    </location>
    <ligand>
        <name>AMP</name>
        <dbReference type="ChEBI" id="CHEBI:456215"/>
    </ligand>
</feature>
<feature type="binding site" evidence="8">
    <location>
        <position position="156"/>
    </location>
    <ligand>
        <name>AMP</name>
        <dbReference type="ChEBI" id="CHEBI:456215"/>
    </ligand>
</feature>
<evidence type="ECO:0000256" key="7">
    <source>
        <dbReference type="ARBA" id="ARBA00022840"/>
    </source>
</evidence>
<evidence type="ECO:0000256" key="10">
    <source>
        <dbReference type="RuleBase" id="RU003331"/>
    </source>
</evidence>
<dbReference type="GO" id="GO:0005737">
    <property type="term" value="C:cytoplasm"/>
    <property type="evidence" value="ECO:0007669"/>
    <property type="project" value="UniProtKB-SubCell"/>
</dbReference>
<keyword evidence="8" id="KW-0963">Cytoplasm</keyword>
<comment type="subcellular location">
    <subcellularLocation>
        <location evidence="8 10">Cytoplasm</location>
    </subcellularLocation>
</comment>
<dbReference type="Pfam" id="PF05191">
    <property type="entry name" value="ADK_lid"/>
    <property type="match status" value="1"/>
</dbReference>
<dbReference type="Proteomes" id="UP000824165">
    <property type="component" value="Unassembled WGS sequence"/>
</dbReference>
<comment type="subunit">
    <text evidence="8 10">Monomer.</text>
</comment>
<dbReference type="InterPro" id="IPR006259">
    <property type="entry name" value="Adenyl_kin_sub"/>
</dbReference>
<dbReference type="InterPro" id="IPR033690">
    <property type="entry name" value="Adenylat_kinase_CS"/>
</dbReference>
<comment type="catalytic activity">
    <reaction evidence="8 10">
        <text>AMP + ATP = 2 ADP</text>
        <dbReference type="Rhea" id="RHEA:12973"/>
        <dbReference type="ChEBI" id="CHEBI:30616"/>
        <dbReference type="ChEBI" id="CHEBI:456215"/>
        <dbReference type="ChEBI" id="CHEBI:456216"/>
        <dbReference type="EC" id="2.7.4.3"/>
    </reaction>
</comment>
<dbReference type="Pfam" id="PF00406">
    <property type="entry name" value="ADK"/>
    <property type="match status" value="1"/>
</dbReference>
<dbReference type="EC" id="2.7.4.3" evidence="8 10"/>
<keyword evidence="4 8" id="KW-0547">Nucleotide-binding</keyword>
<evidence type="ECO:0000313" key="12">
    <source>
        <dbReference type="EMBL" id="HIT85531.1"/>
    </source>
</evidence>
<dbReference type="PRINTS" id="PR00094">
    <property type="entry name" value="ADENYLTKNASE"/>
</dbReference>
<comment type="similarity">
    <text evidence="8 9">Belongs to the adenylate kinase family.</text>
</comment>
<feature type="binding site" evidence="8">
    <location>
        <begin position="10"/>
        <end position="15"/>
    </location>
    <ligand>
        <name>ATP</name>
        <dbReference type="ChEBI" id="CHEBI:30616"/>
    </ligand>
</feature>
<evidence type="ECO:0000256" key="5">
    <source>
        <dbReference type="ARBA" id="ARBA00022777"/>
    </source>
</evidence>
<accession>A0A9D1KQY7</accession>
<organism evidence="12 13">
    <name type="scientific">Candidatus Ornithomonoglobus intestinigallinarum</name>
    <dbReference type="NCBI Taxonomy" id="2840894"/>
    <lineage>
        <taxon>Bacteria</taxon>
        <taxon>Bacillati</taxon>
        <taxon>Bacillota</taxon>
        <taxon>Clostridia</taxon>
        <taxon>Candidatus Ornithomonoglobus</taxon>
    </lineage>
</organism>
<dbReference type="PANTHER" id="PTHR23359">
    <property type="entry name" value="NUCLEOTIDE KINASE"/>
    <property type="match status" value="1"/>
</dbReference>
<dbReference type="GO" id="GO:0004017">
    <property type="term" value="F:AMP kinase activity"/>
    <property type="evidence" value="ECO:0007669"/>
    <property type="project" value="UniProtKB-UniRule"/>
</dbReference>
<keyword evidence="3 8" id="KW-0545">Nucleotide biosynthesis</keyword>
<feature type="binding site" evidence="8">
    <location>
        <position position="149"/>
    </location>
    <ligand>
        <name>Zn(2+)</name>
        <dbReference type="ChEBI" id="CHEBI:29105"/>
        <note>structural</note>
    </ligand>
</feature>
<feature type="binding site" evidence="8">
    <location>
        <position position="129"/>
    </location>
    <ligand>
        <name>Zn(2+)</name>
        <dbReference type="ChEBI" id="CHEBI:29105"/>
        <note>structural</note>
    </ligand>
</feature>
<evidence type="ECO:0000256" key="3">
    <source>
        <dbReference type="ARBA" id="ARBA00022727"/>
    </source>
</evidence>
<evidence type="ECO:0000259" key="11">
    <source>
        <dbReference type="Pfam" id="PF05191"/>
    </source>
</evidence>
<dbReference type="PROSITE" id="PS00113">
    <property type="entry name" value="ADENYLATE_KINASE"/>
    <property type="match status" value="1"/>
</dbReference>
<evidence type="ECO:0000313" key="13">
    <source>
        <dbReference type="Proteomes" id="UP000824165"/>
    </source>
</evidence>
<feature type="binding site" evidence="8">
    <location>
        <position position="195"/>
    </location>
    <ligand>
        <name>ATP</name>
        <dbReference type="ChEBI" id="CHEBI:30616"/>
    </ligand>
</feature>
<evidence type="ECO:0000256" key="6">
    <source>
        <dbReference type="ARBA" id="ARBA00022833"/>
    </source>
</evidence>
<evidence type="ECO:0000256" key="1">
    <source>
        <dbReference type="ARBA" id="ARBA00022679"/>
    </source>
</evidence>
<dbReference type="GO" id="GO:0005524">
    <property type="term" value="F:ATP binding"/>
    <property type="evidence" value="ECO:0007669"/>
    <property type="project" value="UniProtKB-UniRule"/>
</dbReference>
<dbReference type="HAMAP" id="MF_00235">
    <property type="entry name" value="Adenylate_kinase_Adk"/>
    <property type="match status" value="1"/>
</dbReference>
<keyword evidence="7 8" id="KW-0067">ATP-binding</keyword>
<dbReference type="InterPro" id="IPR000850">
    <property type="entry name" value="Adenylat/UMP-CMP_kin"/>
</dbReference>
<feature type="binding site" evidence="8">
    <location>
        <position position="31"/>
    </location>
    <ligand>
        <name>AMP</name>
        <dbReference type="ChEBI" id="CHEBI:456215"/>
    </ligand>
</feature>
<dbReference type="SUPFAM" id="SSF52540">
    <property type="entry name" value="P-loop containing nucleoside triphosphate hydrolases"/>
    <property type="match status" value="1"/>
</dbReference>
<dbReference type="FunFam" id="3.40.50.300:FF:000106">
    <property type="entry name" value="Adenylate kinase mitochondrial"/>
    <property type="match status" value="1"/>
</dbReference>
<dbReference type="NCBIfam" id="NF001380">
    <property type="entry name" value="PRK00279.1-2"/>
    <property type="match status" value="1"/>
</dbReference>
<name>A0A9D1KQY7_9FIRM</name>
<comment type="caution">
    <text evidence="8">Lacks conserved residue(s) required for the propagation of feature annotation.</text>
</comment>
<proteinExistence type="inferred from homology"/>
<feature type="binding site" evidence="8">
    <location>
        <position position="167"/>
    </location>
    <ligand>
        <name>AMP</name>
        <dbReference type="ChEBI" id="CHEBI:456215"/>
    </ligand>
</feature>
<sequence>MNLVLMGPPGAGKGTQGEILSKKLGIDTISTGVMLRSAIKEGTEIGKLAEQYINDGKLVPDEVIVGIVKERLSKPDCEKGFILDGFPRTIAQAKALTESGVKIDKVLSLEVEDEKIVERLSSRRECSKCGAPYNVISNKPAEEGKCDKCGGQLIRRADDNPETIQNRLDVYHEQTEPIKDYYAAEGLLVTAKGEELLEDTTRNVAKALGLEEPDAV</sequence>
<feature type="binding site" evidence="8">
    <location>
        <position position="36"/>
    </location>
    <ligand>
        <name>AMP</name>
        <dbReference type="ChEBI" id="CHEBI:456215"/>
    </ligand>
</feature>
<feature type="binding site" evidence="8">
    <location>
        <begin position="85"/>
        <end position="88"/>
    </location>
    <ligand>
        <name>AMP</name>
        <dbReference type="ChEBI" id="CHEBI:456215"/>
    </ligand>
</feature>
<evidence type="ECO:0000256" key="4">
    <source>
        <dbReference type="ARBA" id="ARBA00022741"/>
    </source>
</evidence>
<keyword evidence="5 8" id="KW-0418">Kinase</keyword>
<dbReference type="Gene3D" id="3.40.50.300">
    <property type="entry name" value="P-loop containing nucleotide triphosphate hydrolases"/>
    <property type="match status" value="1"/>
</dbReference>